<gene>
    <name evidence="2" type="ORF">Q3M24_08675</name>
</gene>
<name>A0AAU8LZX0_9BACT</name>
<dbReference type="AlphaFoldDB" id="A0AAU8LZX0"/>
<dbReference type="KEGG" id="eaj:Q3M24_08675"/>
<proteinExistence type="predicted"/>
<protein>
    <submittedName>
        <fullName evidence="2">Uncharacterized protein</fullName>
    </submittedName>
</protein>
<keyword evidence="1" id="KW-1133">Transmembrane helix</keyword>
<sequence length="124" mass="14159">MKISRKYKLFVQIGWLLIAVLAIGIVLSLITGNFILAGLQFSLSLICLYLGGRYSSKLYLQTHLIDIIQNNGGQIEYEQIESYFSDRKYIQEFKNILPELLKTMVEENLVTNQGGIITLKNENI</sequence>
<keyword evidence="1" id="KW-0812">Transmembrane</keyword>
<dbReference type="EMBL" id="CP159373">
    <property type="protein sequence ID" value="XCN74799.1"/>
    <property type="molecule type" value="Genomic_DNA"/>
</dbReference>
<evidence type="ECO:0000313" key="2">
    <source>
        <dbReference type="EMBL" id="XCN74799.1"/>
    </source>
</evidence>
<accession>A0AAU8LZX0</accession>
<reference evidence="2" key="1">
    <citation type="journal article" date="2024" name="Syst. Appl. Microbiol.">
        <title>First single-strain enrichments of Electrothrix cable bacteria, description of E. aestuarii sp. nov. and E. rattekaaiensis sp. nov., and proposal of a cable bacteria taxonomy following the rules of the SeqCode.</title>
        <authorList>
            <person name="Plum-Jensen L.E."/>
            <person name="Schramm A."/>
            <person name="Marshall I.P.G."/>
        </authorList>
    </citation>
    <scope>NUCLEOTIDE SEQUENCE</scope>
    <source>
        <strain evidence="2">Rat1</strain>
    </source>
</reference>
<evidence type="ECO:0000256" key="1">
    <source>
        <dbReference type="SAM" id="Phobius"/>
    </source>
</evidence>
<reference evidence="2" key="2">
    <citation type="submission" date="2024-06" db="EMBL/GenBank/DDBJ databases">
        <authorList>
            <person name="Plum-Jensen L.E."/>
            <person name="Schramm A."/>
            <person name="Marshall I.P.G."/>
        </authorList>
    </citation>
    <scope>NUCLEOTIDE SEQUENCE</scope>
    <source>
        <strain evidence="2">Rat1</strain>
    </source>
</reference>
<organism evidence="2">
    <name type="scientific">Candidatus Electrothrix aestuarii</name>
    <dbReference type="NCBI Taxonomy" id="3062594"/>
    <lineage>
        <taxon>Bacteria</taxon>
        <taxon>Pseudomonadati</taxon>
        <taxon>Thermodesulfobacteriota</taxon>
        <taxon>Desulfobulbia</taxon>
        <taxon>Desulfobulbales</taxon>
        <taxon>Desulfobulbaceae</taxon>
        <taxon>Candidatus Electrothrix</taxon>
    </lineage>
</organism>
<keyword evidence="1" id="KW-0472">Membrane</keyword>
<feature type="transmembrane region" description="Helical" evidence="1">
    <location>
        <begin position="9"/>
        <end position="28"/>
    </location>
</feature>